<dbReference type="AlphaFoldDB" id="A0A9P3LYV7"/>
<dbReference type="GO" id="GO:0016787">
    <property type="term" value="F:hydrolase activity"/>
    <property type="evidence" value="ECO:0007669"/>
    <property type="project" value="UniProtKB-KW"/>
</dbReference>
<dbReference type="PANTHER" id="PTHR48081">
    <property type="entry name" value="AB HYDROLASE SUPERFAMILY PROTEIN C4A8.06C"/>
    <property type="match status" value="1"/>
</dbReference>
<protein>
    <submittedName>
        <fullName evidence="4">Epsilon-lactone hydrolase</fullName>
    </submittedName>
</protein>
<sequence>MAMVQAFAGHLSDVPLKQAQAMSRLNDKYAPVHASADVSEATIPNEYRDKSAGYLDQLLTKEGLDATKLGWDWKKDPRAEKPLKGEWTETKVKDENFKEGRTVLYLHGGGYFLCSIRTHRWASWNMARFGGARVFSVDYRLAPDSPFPSAIHDALAAYLYLIDPPANSGIAPVDPKNIVIMGDSAGGGLTFATMYAIKDSGLPMPAGIIGWSPWLDLLHSMPSVLANAPSDYLPADGFTQGSEASLKNLAKLVANATGNDERAILQTLPSVQYYANNSLLHSKYVSPVMEENLEGACPIMLIAGDGEMLRDESIVFAQKHVQASSPVHVRVYDDMPHVFQIFGFLPSAKHSLRESGDFIRKVTLGGEGVANKSFERISVKGERRPLEDEVVLDWKDRIGRLGGGPKFLAKL</sequence>
<dbReference type="InterPro" id="IPR050300">
    <property type="entry name" value="GDXG_lipolytic_enzyme"/>
</dbReference>
<comment type="similarity">
    <text evidence="1">Belongs to the 'GDXG' lipolytic enzyme family.</text>
</comment>
<evidence type="ECO:0000313" key="5">
    <source>
        <dbReference type="Proteomes" id="UP000827284"/>
    </source>
</evidence>
<evidence type="ECO:0000313" key="4">
    <source>
        <dbReference type="EMBL" id="GJJ75280.1"/>
    </source>
</evidence>
<evidence type="ECO:0000256" key="1">
    <source>
        <dbReference type="ARBA" id="ARBA00010515"/>
    </source>
</evidence>
<dbReference type="Proteomes" id="UP000827284">
    <property type="component" value="Unassembled WGS sequence"/>
</dbReference>
<feature type="domain" description="Alpha/beta hydrolase fold-3" evidence="3">
    <location>
        <begin position="103"/>
        <end position="340"/>
    </location>
</feature>
<dbReference type="PANTHER" id="PTHR48081:SF8">
    <property type="entry name" value="ALPHA_BETA HYDROLASE FOLD-3 DOMAIN-CONTAINING PROTEIN-RELATED"/>
    <property type="match status" value="1"/>
</dbReference>
<proteinExistence type="inferred from homology"/>
<keyword evidence="5" id="KW-1185">Reference proteome</keyword>
<dbReference type="EMBL" id="BQFW01000010">
    <property type="protein sequence ID" value="GJJ75280.1"/>
    <property type="molecule type" value="Genomic_DNA"/>
</dbReference>
<dbReference type="Gene3D" id="3.40.50.1820">
    <property type="entry name" value="alpha/beta hydrolase"/>
    <property type="match status" value="1"/>
</dbReference>
<reference evidence="4" key="1">
    <citation type="submission" date="2021-11" db="EMBL/GenBank/DDBJ databases">
        <authorList>
            <person name="Herlambang A."/>
            <person name="Guo Y."/>
            <person name="Takashima Y."/>
            <person name="Nishizawa T."/>
        </authorList>
    </citation>
    <scope>NUCLEOTIDE SEQUENCE</scope>
    <source>
        <strain evidence="4">E1425</strain>
    </source>
</reference>
<dbReference type="OrthoDB" id="408631at2759"/>
<gene>
    <name evidence="4" type="ORF">EMPS_07638</name>
</gene>
<evidence type="ECO:0000256" key="2">
    <source>
        <dbReference type="ARBA" id="ARBA00022801"/>
    </source>
</evidence>
<dbReference type="PROSITE" id="PS01173">
    <property type="entry name" value="LIPASE_GDXG_HIS"/>
    <property type="match status" value="1"/>
</dbReference>
<organism evidence="4 5">
    <name type="scientific">Entomortierella parvispora</name>
    <dbReference type="NCBI Taxonomy" id="205924"/>
    <lineage>
        <taxon>Eukaryota</taxon>
        <taxon>Fungi</taxon>
        <taxon>Fungi incertae sedis</taxon>
        <taxon>Mucoromycota</taxon>
        <taxon>Mortierellomycotina</taxon>
        <taxon>Mortierellomycetes</taxon>
        <taxon>Mortierellales</taxon>
        <taxon>Mortierellaceae</taxon>
        <taxon>Entomortierella</taxon>
    </lineage>
</organism>
<dbReference type="InterPro" id="IPR002168">
    <property type="entry name" value="Lipase_GDXG_HIS_AS"/>
</dbReference>
<dbReference type="InterPro" id="IPR013094">
    <property type="entry name" value="AB_hydrolase_3"/>
</dbReference>
<evidence type="ECO:0000259" key="3">
    <source>
        <dbReference type="Pfam" id="PF07859"/>
    </source>
</evidence>
<name>A0A9P3LYV7_9FUNG</name>
<accession>A0A9P3LYV7</accession>
<dbReference type="SUPFAM" id="SSF53474">
    <property type="entry name" value="alpha/beta-Hydrolases"/>
    <property type="match status" value="1"/>
</dbReference>
<dbReference type="InterPro" id="IPR029058">
    <property type="entry name" value="AB_hydrolase_fold"/>
</dbReference>
<reference evidence="4" key="2">
    <citation type="journal article" date="2022" name="Microbiol. Resour. Announc.">
        <title>Whole-Genome Sequence of Entomortierella parvispora E1425, a Mucoromycotan Fungus Associated with Burkholderiaceae-Related Endosymbiotic Bacteria.</title>
        <authorList>
            <person name="Herlambang A."/>
            <person name="Guo Y."/>
            <person name="Takashima Y."/>
            <person name="Narisawa K."/>
            <person name="Ohta H."/>
            <person name="Nishizawa T."/>
        </authorList>
    </citation>
    <scope>NUCLEOTIDE SEQUENCE</scope>
    <source>
        <strain evidence="4">E1425</strain>
    </source>
</reference>
<comment type="caution">
    <text evidence="4">The sequence shown here is derived from an EMBL/GenBank/DDBJ whole genome shotgun (WGS) entry which is preliminary data.</text>
</comment>
<keyword evidence="2 4" id="KW-0378">Hydrolase</keyword>
<dbReference type="Pfam" id="PF07859">
    <property type="entry name" value="Abhydrolase_3"/>
    <property type="match status" value="1"/>
</dbReference>